<comment type="subcellular location">
    <subcellularLocation>
        <location evidence="1">Secreted</location>
        <location evidence="1">Cell wall</location>
    </subcellularLocation>
</comment>
<organism evidence="6 7">
    <name type="scientific">Smittium culicis</name>
    <dbReference type="NCBI Taxonomy" id="133412"/>
    <lineage>
        <taxon>Eukaryota</taxon>
        <taxon>Fungi</taxon>
        <taxon>Fungi incertae sedis</taxon>
        <taxon>Zoopagomycota</taxon>
        <taxon>Kickxellomycotina</taxon>
        <taxon>Harpellomycetes</taxon>
        <taxon>Harpellales</taxon>
        <taxon>Legeriomycetaceae</taxon>
        <taxon>Smittium</taxon>
    </lineage>
</organism>
<reference evidence="6 7" key="1">
    <citation type="submission" date="2017-01" db="EMBL/GenBank/DDBJ databases">
        <authorList>
            <person name="Mah S.A."/>
            <person name="Swanson W.J."/>
            <person name="Moy G.W."/>
            <person name="Vacquier V.D."/>
        </authorList>
    </citation>
    <scope>NUCLEOTIDE SEQUENCE [LARGE SCALE GENOMIC DNA]</scope>
    <source>
        <strain evidence="6 7">GSMNP</strain>
    </source>
</reference>
<keyword evidence="4" id="KW-0732">Signal</keyword>
<comment type="caution">
    <text evidence="6">The sequence shown here is derived from an EMBL/GenBank/DDBJ whole genome shotgun (WGS) entry which is preliminary data.</text>
</comment>
<dbReference type="EMBL" id="LSSN01000987">
    <property type="protein sequence ID" value="OMJ21515.1"/>
    <property type="molecule type" value="Genomic_DNA"/>
</dbReference>
<dbReference type="OrthoDB" id="536881at2759"/>
<dbReference type="PANTHER" id="PTHR31018">
    <property type="entry name" value="SPORULATION-SPECIFIC PROTEIN-RELATED"/>
    <property type="match status" value="1"/>
</dbReference>
<name>A0A1R1Y3Y7_9FUNG</name>
<evidence type="ECO:0000256" key="1">
    <source>
        <dbReference type="ARBA" id="ARBA00004191"/>
    </source>
</evidence>
<dbReference type="InterPro" id="IPR036941">
    <property type="entry name" value="Rcpt_L-dom_sf"/>
</dbReference>
<dbReference type="SUPFAM" id="SSF52058">
    <property type="entry name" value="L domain-like"/>
    <property type="match status" value="2"/>
</dbReference>
<dbReference type="GO" id="GO:0009277">
    <property type="term" value="C:fungal-type cell wall"/>
    <property type="evidence" value="ECO:0007669"/>
    <property type="project" value="TreeGrafter"/>
</dbReference>
<evidence type="ECO:0000313" key="7">
    <source>
        <dbReference type="Proteomes" id="UP000187283"/>
    </source>
</evidence>
<dbReference type="PANTHER" id="PTHR31018:SF3">
    <property type="entry name" value="RECEPTOR PROTEIN-TYROSINE KINASE"/>
    <property type="match status" value="1"/>
</dbReference>
<evidence type="ECO:0000256" key="2">
    <source>
        <dbReference type="ARBA" id="ARBA00022512"/>
    </source>
</evidence>
<dbReference type="Gene3D" id="3.80.20.20">
    <property type="entry name" value="Receptor L-domain"/>
    <property type="match status" value="1"/>
</dbReference>
<dbReference type="GO" id="GO:0005886">
    <property type="term" value="C:plasma membrane"/>
    <property type="evidence" value="ECO:0007669"/>
    <property type="project" value="TreeGrafter"/>
</dbReference>
<evidence type="ECO:0000256" key="5">
    <source>
        <dbReference type="ARBA" id="ARBA00023180"/>
    </source>
</evidence>
<keyword evidence="3" id="KW-0964">Secreted</keyword>
<evidence type="ECO:0000256" key="3">
    <source>
        <dbReference type="ARBA" id="ARBA00022525"/>
    </source>
</evidence>
<dbReference type="Proteomes" id="UP000187283">
    <property type="component" value="Unassembled WGS sequence"/>
</dbReference>
<evidence type="ECO:0000256" key="4">
    <source>
        <dbReference type="ARBA" id="ARBA00022729"/>
    </source>
</evidence>
<keyword evidence="7" id="KW-1185">Reference proteome</keyword>
<accession>A0A1R1Y3Y7</accession>
<dbReference type="STRING" id="133412.A0A1R1Y3Y7"/>
<dbReference type="AlphaFoldDB" id="A0A1R1Y3Y7"/>
<evidence type="ECO:0000313" key="6">
    <source>
        <dbReference type="EMBL" id="OMJ21515.1"/>
    </source>
</evidence>
<dbReference type="InterPro" id="IPR051648">
    <property type="entry name" value="CWI-Assembly_Regulator"/>
</dbReference>
<gene>
    <name evidence="6" type="ORF">AYI70_g3449</name>
</gene>
<keyword evidence="5" id="KW-0325">Glycoprotein</keyword>
<dbReference type="GO" id="GO:0009986">
    <property type="term" value="C:cell surface"/>
    <property type="evidence" value="ECO:0007669"/>
    <property type="project" value="TreeGrafter"/>
</dbReference>
<sequence>MEQLDFRGLKSVKGDIIIDGNSNLFEVKMDDLITVNGSILVENNAVLIGVSINSLQQTSSLSFYNDPRMVALRLDSIRKVNDLRIVQTSIHGLGKVSIDSLSSLEIGSNPNLSLIDFANLTSIKGPLSIANNHLQTAANFPILKSIKGTVTLRNLFDVNINSLSVIEDTFNLIDNSFKNFTLNLVSTAEKDITIIGNDNLNSFSFSSLTSLNGGLQIKNNTALQEIGVNSFKKLTTIKGGMELYGPFDNITFPAITNIMGAITIESTGDLSCAKTRSKLGSAIKSLYKCSEKQAVSSNPTKKEFSSSVTSGTNSIFCLNIIISLFLPISAVLSLA</sequence>
<keyword evidence="2" id="KW-0134">Cell wall</keyword>
<proteinExistence type="predicted"/>
<protein>
    <submittedName>
        <fullName evidence="6">Meiotic expression up-regulated protein 10</fullName>
    </submittedName>
</protein>
<dbReference type="GO" id="GO:0031505">
    <property type="term" value="P:fungal-type cell wall organization"/>
    <property type="evidence" value="ECO:0007669"/>
    <property type="project" value="TreeGrafter"/>
</dbReference>